<organism evidence="2 3">
    <name type="scientific">Phocaeicola vulgatus dnLKV7</name>
    <dbReference type="NCBI Taxonomy" id="1235786"/>
    <lineage>
        <taxon>Bacteria</taxon>
        <taxon>Pseudomonadati</taxon>
        <taxon>Bacteroidota</taxon>
        <taxon>Bacteroidia</taxon>
        <taxon>Bacteroidales</taxon>
        <taxon>Bacteroidaceae</taxon>
        <taxon>Phocaeicola</taxon>
    </lineage>
</organism>
<dbReference type="AlphaFoldDB" id="R9HKY7"/>
<gene>
    <name evidence="2" type="ORF">C800_01157</name>
</gene>
<comment type="caution">
    <text evidence="2">The sequence shown here is derived from an EMBL/GenBank/DDBJ whole genome shotgun (WGS) entry which is preliminary data.</text>
</comment>
<proteinExistence type="predicted"/>
<dbReference type="Proteomes" id="UP000014151">
    <property type="component" value="Unassembled WGS sequence"/>
</dbReference>
<name>R9HKY7_PHOVU</name>
<protein>
    <submittedName>
        <fullName evidence="2">Uncharacterized protein</fullName>
    </submittedName>
</protein>
<keyword evidence="1" id="KW-0812">Transmembrane</keyword>
<evidence type="ECO:0000313" key="3">
    <source>
        <dbReference type="Proteomes" id="UP000014151"/>
    </source>
</evidence>
<accession>R9HKY7</accession>
<feature type="transmembrane region" description="Helical" evidence="1">
    <location>
        <begin position="7"/>
        <end position="32"/>
    </location>
</feature>
<dbReference type="HOGENOM" id="CLU_2931908_0_0_10"/>
<evidence type="ECO:0000313" key="2">
    <source>
        <dbReference type="EMBL" id="EOS04667.1"/>
    </source>
</evidence>
<evidence type="ECO:0000256" key="1">
    <source>
        <dbReference type="SAM" id="Phobius"/>
    </source>
</evidence>
<dbReference type="EMBL" id="ASSN01000008">
    <property type="protein sequence ID" value="EOS04667.1"/>
    <property type="molecule type" value="Genomic_DNA"/>
</dbReference>
<keyword evidence="1" id="KW-0472">Membrane</keyword>
<reference evidence="2 3" key="1">
    <citation type="submission" date="2013-04" db="EMBL/GenBank/DDBJ databases">
        <title>The Genome Sequence of Bacteroides vulgatus dnLKV7.</title>
        <authorList>
            <consortium name="The Broad Institute Genomics Platform"/>
            <consortium name="The Broad Institute Genome Sequencing Center for Infectious Disease"/>
            <person name="Earl A."/>
            <person name="Xavier R."/>
            <person name="Kuhn K."/>
            <person name="Stappenbeck T."/>
            <person name="Walker B."/>
            <person name="Young S."/>
            <person name="Zeng Q."/>
            <person name="Gargeya S."/>
            <person name="Fitzgerald M."/>
            <person name="Haas B."/>
            <person name="Abouelleil A."/>
            <person name="Allen A.W."/>
            <person name="Alvarado L."/>
            <person name="Arachchi H.M."/>
            <person name="Berlin A.M."/>
            <person name="Chapman S.B."/>
            <person name="Gainer-Dewar J."/>
            <person name="Goldberg J."/>
            <person name="Griggs A."/>
            <person name="Gujja S."/>
            <person name="Hansen M."/>
            <person name="Howarth C."/>
            <person name="Imamovic A."/>
            <person name="Ireland A."/>
            <person name="Larimer J."/>
            <person name="McCowan C."/>
            <person name="Murphy C."/>
            <person name="Pearson M."/>
            <person name="Poon T.W."/>
            <person name="Priest M."/>
            <person name="Roberts A."/>
            <person name="Saif S."/>
            <person name="Shea T."/>
            <person name="Sisk P."/>
            <person name="Sykes S."/>
            <person name="Wortman J."/>
            <person name="Nusbaum C."/>
            <person name="Birren B."/>
        </authorList>
    </citation>
    <scope>NUCLEOTIDE SEQUENCE [LARGE SCALE GENOMIC DNA]</scope>
    <source>
        <strain evidence="3">dnLKV7</strain>
    </source>
</reference>
<keyword evidence="1" id="KW-1133">Transmembrane helix</keyword>
<sequence>MSFIFMLLIRVVVAAIIMFCVALTASPILTLIGSNELVKALCVITFIIGLFINPNDFLSK</sequence>